<protein>
    <submittedName>
        <fullName evidence="2">Uncharacterized protein</fullName>
    </submittedName>
</protein>
<evidence type="ECO:0000256" key="1">
    <source>
        <dbReference type="SAM" id="MobiDB-lite"/>
    </source>
</evidence>
<reference evidence="2 3" key="1">
    <citation type="submission" date="2019-01" db="EMBL/GenBank/DDBJ databases">
        <title>Draft genome sequences of three monokaryotic isolates of the white-rot basidiomycete fungus Dichomitus squalens.</title>
        <authorList>
            <consortium name="DOE Joint Genome Institute"/>
            <person name="Lopez S.C."/>
            <person name="Andreopoulos B."/>
            <person name="Pangilinan J."/>
            <person name="Lipzen A."/>
            <person name="Riley R."/>
            <person name="Ahrendt S."/>
            <person name="Ng V."/>
            <person name="Barry K."/>
            <person name="Daum C."/>
            <person name="Grigoriev I.V."/>
            <person name="Hilden K.S."/>
            <person name="Makela M.R."/>
            <person name="de Vries R.P."/>
        </authorList>
    </citation>
    <scope>NUCLEOTIDE SEQUENCE [LARGE SCALE GENOMIC DNA]</scope>
    <source>
        <strain evidence="2 3">CBS 464.89</strain>
    </source>
</reference>
<sequence>MDAALNEVGATTGGRAAHGAGQEAEARVGAARADVQRGREYRVMERMQHPALCTLTAAVALLLLRSPCILFLTSHSPCPPILSILSPQSPSLNDPNKTVITSCSYSIPLPSTASATLPSSSHNHVHLSLAAHPTLYHDHSAVAPHSFYPLYRFPDRLRHSFEHFSRRIAIAEPPIGLVATTCAAFIPRLEHLAVKASVTPLFFRLREHHCVSPAVPLLHTEVRDNDPLDEGAVNTYFPRGFPYAYLGLPSSFALRLRQRGTTQEYVYKMYM</sequence>
<keyword evidence="3" id="KW-1185">Reference proteome</keyword>
<accession>A0A4V6MWN7</accession>
<proteinExistence type="predicted"/>
<feature type="compositionally biased region" description="Low complexity" evidence="1">
    <location>
        <begin position="9"/>
        <end position="21"/>
    </location>
</feature>
<dbReference type="AlphaFoldDB" id="A0A4V6MWN7"/>
<feature type="region of interest" description="Disordered" evidence="1">
    <location>
        <begin position="1"/>
        <end position="32"/>
    </location>
</feature>
<evidence type="ECO:0000313" key="2">
    <source>
        <dbReference type="EMBL" id="TBU54198.1"/>
    </source>
</evidence>
<organism evidence="2 3">
    <name type="scientific">Dichomitus squalens</name>
    <dbReference type="NCBI Taxonomy" id="114155"/>
    <lineage>
        <taxon>Eukaryota</taxon>
        <taxon>Fungi</taxon>
        <taxon>Dikarya</taxon>
        <taxon>Basidiomycota</taxon>
        <taxon>Agaricomycotina</taxon>
        <taxon>Agaricomycetes</taxon>
        <taxon>Polyporales</taxon>
        <taxon>Polyporaceae</taxon>
        <taxon>Dichomitus</taxon>
    </lineage>
</organism>
<dbReference type="EMBL" id="ML145194">
    <property type="protein sequence ID" value="TBU54198.1"/>
    <property type="molecule type" value="Genomic_DNA"/>
</dbReference>
<dbReference type="STRING" id="114155.A0A4V6MWN7"/>
<name>A0A4V6MWN7_9APHY</name>
<dbReference type="Proteomes" id="UP000292082">
    <property type="component" value="Unassembled WGS sequence"/>
</dbReference>
<evidence type="ECO:0000313" key="3">
    <source>
        <dbReference type="Proteomes" id="UP000292082"/>
    </source>
</evidence>
<gene>
    <name evidence="2" type="ORF">BD310DRAFT_980518</name>
</gene>